<dbReference type="PANTHER" id="PTHR35867">
    <property type="entry name" value="PROTEIN RSEC"/>
    <property type="match status" value="1"/>
</dbReference>
<reference evidence="2 3" key="1">
    <citation type="submission" date="2018-02" db="EMBL/GenBank/DDBJ databases">
        <title>novel marine gammaproteobacteria from coastal saline agro ecosystem.</title>
        <authorList>
            <person name="Krishnan R."/>
            <person name="Ramesh Kumar N."/>
        </authorList>
    </citation>
    <scope>NUCLEOTIDE SEQUENCE [LARGE SCALE GENOMIC DNA]</scope>
    <source>
        <strain evidence="2 3">228</strain>
    </source>
</reference>
<dbReference type="InterPro" id="IPR026268">
    <property type="entry name" value="RseC"/>
</dbReference>
<evidence type="ECO:0000313" key="2">
    <source>
        <dbReference type="EMBL" id="PPC79059.1"/>
    </source>
</evidence>
<dbReference type="PIRSF" id="PIRSF004923">
    <property type="entry name" value="RseC"/>
    <property type="match status" value="1"/>
</dbReference>
<keyword evidence="1" id="KW-0472">Membrane</keyword>
<dbReference type="AlphaFoldDB" id="A0A2S5KX32"/>
<keyword evidence="1" id="KW-1133">Transmembrane helix</keyword>
<proteinExistence type="predicted"/>
<dbReference type="EMBL" id="PRLP01000007">
    <property type="protein sequence ID" value="PPC79059.1"/>
    <property type="molecule type" value="Genomic_DNA"/>
</dbReference>
<dbReference type="InterPro" id="IPR007359">
    <property type="entry name" value="SigmaE_reg_RseC_MucC"/>
</dbReference>
<comment type="caution">
    <text evidence="2">The sequence shown here is derived from an EMBL/GenBank/DDBJ whole genome shotgun (WGS) entry which is preliminary data.</text>
</comment>
<protein>
    <submittedName>
        <fullName evidence="2">Transcriptional regulator</fullName>
    </submittedName>
</protein>
<feature type="transmembrane region" description="Helical" evidence="1">
    <location>
        <begin position="116"/>
        <end position="134"/>
    </location>
</feature>
<accession>A0A2S5KX32</accession>
<organism evidence="2 3">
    <name type="scientific">Proteobacteria bacterium 228</name>
    <dbReference type="NCBI Taxonomy" id="2083153"/>
    <lineage>
        <taxon>Bacteria</taxon>
        <taxon>Pseudomonadati</taxon>
        <taxon>Pseudomonadota</taxon>
    </lineage>
</organism>
<evidence type="ECO:0000256" key="1">
    <source>
        <dbReference type="SAM" id="Phobius"/>
    </source>
</evidence>
<dbReference type="Proteomes" id="UP000238196">
    <property type="component" value="Unassembled WGS sequence"/>
</dbReference>
<feature type="transmembrane region" description="Helical" evidence="1">
    <location>
        <begin position="92"/>
        <end position="110"/>
    </location>
</feature>
<dbReference type="OrthoDB" id="9795854at2"/>
<dbReference type="Pfam" id="PF04246">
    <property type="entry name" value="RseC_MucC"/>
    <property type="match status" value="1"/>
</dbReference>
<sequence>MPASNNQSMQPLLEEQGWVVQLLPEQVVVETTRRSTCSSCQLKSGCGQGLMNSVGEGKQQRMTLTLPEGMLLQVGDAVTLGILPQALLQVSLLMYILPLMGLFAGVLLGAELGWGEGWILLAGMLGLLVGFLLTRRVSRQCQQGQWQPVILDKVRSENGFTEVVEQVPIRIMEGKGR</sequence>
<name>A0A2S5KX32_9PROT</name>
<dbReference type="PANTHER" id="PTHR35867:SF1">
    <property type="entry name" value="PROTEIN RSEC"/>
    <property type="match status" value="1"/>
</dbReference>
<evidence type="ECO:0000313" key="3">
    <source>
        <dbReference type="Proteomes" id="UP000238196"/>
    </source>
</evidence>
<gene>
    <name evidence="2" type="ORF">C4K68_02595</name>
</gene>
<keyword evidence="1" id="KW-0812">Transmembrane</keyword>